<dbReference type="Pfam" id="PF08308">
    <property type="entry name" value="PEGA"/>
    <property type="match status" value="1"/>
</dbReference>
<reference evidence="4" key="1">
    <citation type="submission" date="2020-04" db="EMBL/GenBank/DDBJ databases">
        <authorList>
            <person name="Zhang T."/>
        </authorList>
    </citation>
    <scope>NUCLEOTIDE SEQUENCE</scope>
    <source>
        <strain evidence="4">HKST-UBA02</strain>
    </source>
</reference>
<comment type="caution">
    <text evidence="4">The sequence shown here is derived from an EMBL/GenBank/DDBJ whole genome shotgun (WGS) entry which is preliminary data.</text>
</comment>
<reference evidence="4" key="2">
    <citation type="journal article" date="2021" name="Microbiome">
        <title>Successional dynamics and alternative stable states in a saline activated sludge microbial community over 9 years.</title>
        <authorList>
            <person name="Wang Y."/>
            <person name="Ye J."/>
            <person name="Ju F."/>
            <person name="Liu L."/>
            <person name="Boyd J.A."/>
            <person name="Deng Y."/>
            <person name="Parks D.H."/>
            <person name="Jiang X."/>
            <person name="Yin X."/>
            <person name="Woodcroft B.J."/>
            <person name="Tyson G.W."/>
            <person name="Hugenholtz P."/>
            <person name="Polz M.F."/>
            <person name="Zhang T."/>
        </authorList>
    </citation>
    <scope>NUCLEOTIDE SEQUENCE</scope>
    <source>
        <strain evidence="4">HKST-UBA02</strain>
    </source>
</reference>
<feature type="domain" description="PEGA" evidence="2">
    <location>
        <begin position="60"/>
        <end position="127"/>
    </location>
</feature>
<dbReference type="InterPro" id="IPR013229">
    <property type="entry name" value="PEGA"/>
</dbReference>
<organism evidence="4 5">
    <name type="scientific">Eiseniibacteriota bacterium</name>
    <dbReference type="NCBI Taxonomy" id="2212470"/>
    <lineage>
        <taxon>Bacteria</taxon>
        <taxon>Candidatus Eiseniibacteriota</taxon>
    </lineage>
</organism>
<gene>
    <name evidence="4" type="ORF">KDA27_11375</name>
</gene>
<dbReference type="Pfam" id="PF18935">
    <property type="entry name" value="DUF5683"/>
    <property type="match status" value="1"/>
</dbReference>
<evidence type="ECO:0000259" key="2">
    <source>
        <dbReference type="Pfam" id="PF08308"/>
    </source>
</evidence>
<dbReference type="EMBL" id="JAGQHS010000051">
    <property type="protein sequence ID" value="MCA9756392.1"/>
    <property type="molecule type" value="Genomic_DNA"/>
</dbReference>
<protein>
    <submittedName>
        <fullName evidence="4">PEGA domain-containing protein</fullName>
    </submittedName>
</protein>
<proteinExistence type="predicted"/>
<feature type="domain" description="DUF5683" evidence="3">
    <location>
        <begin position="133"/>
        <end position="239"/>
    </location>
</feature>
<dbReference type="Proteomes" id="UP000739538">
    <property type="component" value="Unassembled WGS sequence"/>
</dbReference>
<name>A0A956NC18_UNCEI</name>
<evidence type="ECO:0000313" key="4">
    <source>
        <dbReference type="EMBL" id="MCA9756392.1"/>
    </source>
</evidence>
<feature type="chain" id="PRO_5036716417" evidence="1">
    <location>
        <begin position="40"/>
        <end position="285"/>
    </location>
</feature>
<evidence type="ECO:0000313" key="5">
    <source>
        <dbReference type="Proteomes" id="UP000739538"/>
    </source>
</evidence>
<feature type="signal peptide" evidence="1">
    <location>
        <begin position="1"/>
        <end position="39"/>
    </location>
</feature>
<accession>A0A956NC18</accession>
<dbReference type="AlphaFoldDB" id="A0A956NC18"/>
<dbReference type="InterPro" id="IPR043738">
    <property type="entry name" value="DUF5683"/>
</dbReference>
<sequence>MNARKLETRLRWRMGGNAALSCLAFVCAFGVFLAGAASAQNSPTQAVGTQKGVEAPATTYLTITSDPPGIVVKLIGEYEFVGTTPWNLFRPVAGIYRVEASAPGYGTWSRQVVLGPTGIQDLHIKLSRKSRLSAAGRSLVFPGWGQHYNESKGKRNLVWLAETGALVATYVYWIRYQDKVDDFDRVAELYEDSRDVDAIPILRRELERRSERADDAFDSVQRAQMVAIGVYAFAFLDALFSGPEEAGSPLPSRAELDAGKDPGTSLGWAAKVDGQESRLGLRLSF</sequence>
<keyword evidence="1" id="KW-0732">Signal</keyword>
<evidence type="ECO:0000256" key="1">
    <source>
        <dbReference type="SAM" id="SignalP"/>
    </source>
</evidence>
<evidence type="ECO:0000259" key="3">
    <source>
        <dbReference type="Pfam" id="PF18935"/>
    </source>
</evidence>